<proteinExistence type="predicted"/>
<dbReference type="InterPro" id="IPR008018">
    <property type="entry name" value="Phage_tail_attach_FII"/>
</dbReference>
<evidence type="ECO:0000313" key="1">
    <source>
        <dbReference type="EMBL" id="REI42417.1"/>
    </source>
</evidence>
<sequence length="105" mass="12029">MNFKDLMDEDLDLLFDPEEIGETVSFEGNQIVVVKSSETFRTKYKGKAEEMGIYTNGICVSIRKTDFPSGLAPNDRVEMDNESYEILDIEDLGNTYRIDIATNYR</sequence>
<dbReference type="RefSeq" id="WP_114641458.1">
    <property type="nucleotide sequence ID" value="NZ_JAACIO010000004.1"/>
</dbReference>
<dbReference type="Pfam" id="PF05354">
    <property type="entry name" value="Phage_attach"/>
    <property type="match status" value="1"/>
</dbReference>
<reference evidence="1 2" key="1">
    <citation type="submission" date="2018-08" db="EMBL/GenBank/DDBJ databases">
        <title>Draft genome sequence of Psychrilyobacter sp. strain SD5 isolated from Black Sea water.</title>
        <authorList>
            <person name="Yadav S."/>
            <person name="Villanueva L."/>
            <person name="Damste J.S.S."/>
        </authorList>
    </citation>
    <scope>NUCLEOTIDE SEQUENCE [LARGE SCALE GENOMIC DNA]</scope>
    <source>
        <strain evidence="1 2">SD5</strain>
    </source>
</reference>
<gene>
    <name evidence="1" type="ORF">DYH56_03430</name>
</gene>
<accession>A0ABX9KJW2</accession>
<protein>
    <submittedName>
        <fullName evidence="1">Uncharacterized protein</fullName>
    </submittedName>
</protein>
<dbReference type="Proteomes" id="UP000263486">
    <property type="component" value="Unassembled WGS sequence"/>
</dbReference>
<organism evidence="1 2">
    <name type="scientific">Psychrilyobacter piezotolerans</name>
    <dbReference type="NCBI Taxonomy" id="2293438"/>
    <lineage>
        <taxon>Bacteria</taxon>
        <taxon>Fusobacteriati</taxon>
        <taxon>Fusobacteriota</taxon>
        <taxon>Fusobacteriia</taxon>
        <taxon>Fusobacteriales</taxon>
        <taxon>Fusobacteriaceae</taxon>
        <taxon>Psychrilyobacter</taxon>
    </lineage>
</organism>
<dbReference type="EMBL" id="QUAJ01000004">
    <property type="protein sequence ID" value="REI42417.1"/>
    <property type="molecule type" value="Genomic_DNA"/>
</dbReference>
<comment type="caution">
    <text evidence="1">The sequence shown here is derived from an EMBL/GenBank/DDBJ whole genome shotgun (WGS) entry which is preliminary data.</text>
</comment>
<name>A0ABX9KJW2_9FUSO</name>
<keyword evidence="2" id="KW-1185">Reference proteome</keyword>
<evidence type="ECO:0000313" key="2">
    <source>
        <dbReference type="Proteomes" id="UP000263486"/>
    </source>
</evidence>